<keyword evidence="1" id="KW-0813">Transport</keyword>
<reference evidence="4" key="2">
    <citation type="submission" date="2020-09" db="EMBL/GenBank/DDBJ databases">
        <authorList>
            <person name="Sun Q."/>
            <person name="Kim S."/>
        </authorList>
    </citation>
    <scope>NUCLEOTIDE SEQUENCE</scope>
    <source>
        <strain evidence="4">KCTC 42651</strain>
    </source>
</reference>
<accession>A0A918XUX9</accession>
<feature type="transmembrane region" description="Helical" evidence="2">
    <location>
        <begin position="422"/>
        <end position="441"/>
    </location>
</feature>
<feature type="transmembrane region" description="Helical" evidence="2">
    <location>
        <begin position="283"/>
        <end position="306"/>
    </location>
</feature>
<feature type="transmembrane region" description="Helical" evidence="2">
    <location>
        <begin position="364"/>
        <end position="381"/>
    </location>
</feature>
<keyword evidence="2" id="KW-0812">Transmembrane</keyword>
<organism evidence="4 5">
    <name type="scientific">Thalassobaculum fulvum</name>
    <dbReference type="NCBI Taxonomy" id="1633335"/>
    <lineage>
        <taxon>Bacteria</taxon>
        <taxon>Pseudomonadati</taxon>
        <taxon>Pseudomonadota</taxon>
        <taxon>Alphaproteobacteria</taxon>
        <taxon>Rhodospirillales</taxon>
        <taxon>Thalassobaculaceae</taxon>
        <taxon>Thalassobaculum</taxon>
    </lineage>
</organism>
<dbReference type="PANTHER" id="PTHR43849:SF2">
    <property type="entry name" value="BLL3936 PROTEIN"/>
    <property type="match status" value="1"/>
</dbReference>
<feature type="transmembrane region" description="Helical" evidence="2">
    <location>
        <begin position="472"/>
        <end position="496"/>
    </location>
</feature>
<keyword evidence="1" id="KW-0997">Cell inner membrane</keyword>
<feature type="transmembrane region" description="Helical" evidence="2">
    <location>
        <begin position="185"/>
        <end position="211"/>
    </location>
</feature>
<keyword evidence="5" id="KW-1185">Reference proteome</keyword>
<evidence type="ECO:0000256" key="2">
    <source>
        <dbReference type="SAM" id="Phobius"/>
    </source>
</evidence>
<dbReference type="InterPro" id="IPR010656">
    <property type="entry name" value="DctM"/>
</dbReference>
<feature type="transmembrane region" description="Helical" evidence="2">
    <location>
        <begin position="508"/>
        <end position="532"/>
    </location>
</feature>
<dbReference type="PANTHER" id="PTHR43849">
    <property type="entry name" value="BLL3936 PROTEIN"/>
    <property type="match status" value="1"/>
</dbReference>
<comment type="caution">
    <text evidence="4">The sequence shown here is derived from an EMBL/GenBank/DDBJ whole genome shotgun (WGS) entry which is preliminary data.</text>
</comment>
<protein>
    <submittedName>
        <fullName evidence="4">C4-dicarboxylate ABC transporter</fullName>
    </submittedName>
</protein>
<evidence type="ECO:0000313" key="4">
    <source>
        <dbReference type="EMBL" id="GHD58297.1"/>
    </source>
</evidence>
<feature type="transmembrane region" description="Helical" evidence="2">
    <location>
        <begin position="608"/>
        <end position="625"/>
    </location>
</feature>
<dbReference type="AlphaFoldDB" id="A0A918XUX9"/>
<dbReference type="Proteomes" id="UP000630353">
    <property type="component" value="Unassembled WGS sequence"/>
</dbReference>
<evidence type="ECO:0000313" key="5">
    <source>
        <dbReference type="Proteomes" id="UP000630353"/>
    </source>
</evidence>
<keyword evidence="2" id="KW-1133">Transmembrane helix</keyword>
<gene>
    <name evidence="4" type="ORF">GCM10017083_41050</name>
</gene>
<feature type="transmembrane region" description="Helical" evidence="2">
    <location>
        <begin position="318"/>
        <end position="343"/>
    </location>
</feature>
<dbReference type="GO" id="GO:0022857">
    <property type="term" value="F:transmembrane transporter activity"/>
    <property type="evidence" value="ECO:0007669"/>
    <property type="project" value="UniProtKB-UniRule"/>
</dbReference>
<comment type="subcellular location">
    <subcellularLocation>
        <location evidence="1">Cell inner membrane</location>
        <topology evidence="1">Multi-pass membrane protein</topology>
    </subcellularLocation>
</comment>
<reference evidence="4" key="1">
    <citation type="journal article" date="2014" name="Int. J. Syst. Evol. Microbiol.">
        <title>Complete genome sequence of Corynebacterium casei LMG S-19264T (=DSM 44701T), isolated from a smear-ripened cheese.</title>
        <authorList>
            <consortium name="US DOE Joint Genome Institute (JGI-PGF)"/>
            <person name="Walter F."/>
            <person name="Albersmeier A."/>
            <person name="Kalinowski J."/>
            <person name="Ruckert C."/>
        </authorList>
    </citation>
    <scope>NUCLEOTIDE SEQUENCE</scope>
    <source>
        <strain evidence="4">KCTC 42651</strain>
    </source>
</reference>
<keyword evidence="1" id="KW-1003">Cell membrane</keyword>
<feature type="transmembrane region" description="Helical" evidence="2">
    <location>
        <begin position="447"/>
        <end position="465"/>
    </location>
</feature>
<proteinExistence type="predicted"/>
<dbReference type="GO" id="GO:0005886">
    <property type="term" value="C:plasma membrane"/>
    <property type="evidence" value="ECO:0007669"/>
    <property type="project" value="UniProtKB-SubCell"/>
</dbReference>
<feature type="transmembrane region" description="Helical" evidence="2">
    <location>
        <begin position="27"/>
        <end position="47"/>
    </location>
</feature>
<evidence type="ECO:0000259" key="3">
    <source>
        <dbReference type="Pfam" id="PF06808"/>
    </source>
</evidence>
<feature type="transmembrane region" description="Helical" evidence="2">
    <location>
        <begin position="544"/>
        <end position="567"/>
    </location>
</feature>
<dbReference type="InterPro" id="IPR011853">
    <property type="entry name" value="TRAP_DctM-Dct_fused"/>
</dbReference>
<name>A0A918XUX9_9PROT</name>
<dbReference type="NCBIfam" id="TIGR02123">
    <property type="entry name" value="TRAP_fused"/>
    <property type="match status" value="1"/>
</dbReference>
<dbReference type="Pfam" id="PF06808">
    <property type="entry name" value="DctM"/>
    <property type="match status" value="1"/>
</dbReference>
<dbReference type="EMBL" id="BMZS01000010">
    <property type="protein sequence ID" value="GHD58297.1"/>
    <property type="molecule type" value="Genomic_DNA"/>
</dbReference>
<feature type="transmembrane region" description="Helical" evidence="2">
    <location>
        <begin position="146"/>
        <end position="165"/>
    </location>
</feature>
<feature type="domain" description="TRAP C4-dicarboxylate transport system permease DctM subunit" evidence="3">
    <location>
        <begin position="135"/>
        <end position="566"/>
    </location>
</feature>
<sequence length="662" mass="69885">MSVPDTGSRTDVAVADTIRHRVLPRGWNAIVIAMVVAAVALSIYQLFNLGSSVGWVILDLAYLDLLVALLLPIVFLVFPMRAADKDRAQPPLYDVALFVLTFALGSYLAWNAVPAVEEGWEYLAPDHARWASFVLWILMIEGARRAAGLALTIIVLLFSFYPPVADLMPGPLNGAQQPLWEVGQYYAFSAEAVFGIPMRAFGKLVIGFVIFGIALQHTGAGRFFIDLAFALLGHVRGGGAKVAIFSSGLLGSMSGSVITNVLTTGTLTIPAMRRTGFDRQTAAAVEACASTGGVLMPPVMGATAFVMASFIEVPYVDIAIAAVIPSILYYLGLFLQIDAYAARKGLQGLPREELPRLLDVFKKGWHYLFSLALLVWMLLYLKQEAMAPFYATAVLLATNQIFGKRLGLSGIRHFFLETGKVLAELVAILGAIGLIVGALSVTGLTGSLATDLILLAGGSVFALLLMGAATSFVLGMGMTVTAAYVFLAIVLAPSLVSSGLDPMAVHLFILYWGMLSFITPPVALGAFAAATISGSDPMRAGFTAMRIGSIIYFIPFFFVMEPALILRGETLDILVVLASALVGVTLVAGATQSYLVGFGRLGSGSTGWLAKALVFVGGLLFAFPGSEDLGVGHWEGVAAGAVVAAIGLVTARLARSATDLAA</sequence>
<comment type="function">
    <text evidence="1">Part of the tripartite ATP-independent periplasmic (TRAP) transport system.</text>
</comment>
<feature type="transmembrane region" description="Helical" evidence="2">
    <location>
        <begin position="573"/>
        <end position="596"/>
    </location>
</feature>
<feature type="transmembrane region" description="Helical" evidence="2">
    <location>
        <begin position="53"/>
        <end position="80"/>
    </location>
</feature>
<keyword evidence="2" id="KW-0472">Membrane</keyword>
<evidence type="ECO:0000256" key="1">
    <source>
        <dbReference type="RuleBase" id="RU369079"/>
    </source>
</evidence>
<feature type="transmembrane region" description="Helical" evidence="2">
    <location>
        <begin position="637"/>
        <end position="654"/>
    </location>
</feature>